<accession>A0ABX5VIC9</accession>
<evidence type="ECO:0000259" key="2">
    <source>
        <dbReference type="Pfam" id="PF19348"/>
    </source>
</evidence>
<evidence type="ECO:0000313" key="4">
    <source>
        <dbReference type="Proteomes" id="UP000313948"/>
    </source>
</evidence>
<evidence type="ECO:0000256" key="1">
    <source>
        <dbReference type="SAM" id="MobiDB-lite"/>
    </source>
</evidence>
<dbReference type="EMBL" id="CP040899">
    <property type="protein sequence ID" value="QDB78034.1"/>
    <property type="molecule type" value="Genomic_DNA"/>
</dbReference>
<sequence>MGKKSRKRQSPQPSRPKRVEVPFVERPFEGLPGETDWVAMREVVPAATATVRTTEEYGAREVVVATMLPDLWPALHREDGTVLVGLQTAAKSGDASRDVAAALLLALDAEPGTPVTNLGILEPGPRLQDVLDLSLPFEPVLHDDFGFWLPEDQAEDADVTAAIEQSSEGIVPTVKVEGVESAYWCRMGREFLRWARPEPQEAVLDAVARLHARRESELEEGARFVGAFRTSGILVPVWELAPGTEADELAGPCAEFDKRLTAALAEEGPLDADARRARAGIVSRQVTLR</sequence>
<name>A0ABX5VIC9_9MICO</name>
<reference evidence="3 4" key="1">
    <citation type="submission" date="2019-05" db="EMBL/GenBank/DDBJ databases">
        <title>Georgenia *** sp. nov., and Georgenia *** sp. nov., isolated from the intestinal contents of plateau pika (Ochotona curzoniae) in the Qinghai-Tibet plateau of China.</title>
        <authorList>
            <person name="Tian Z."/>
        </authorList>
    </citation>
    <scope>NUCLEOTIDE SEQUENCE [LARGE SCALE GENOMIC DNA]</scope>
    <source>
        <strain evidence="3 4">Z294</strain>
    </source>
</reference>
<feature type="domain" description="DUF5926" evidence="2">
    <location>
        <begin position="27"/>
        <end position="289"/>
    </location>
</feature>
<gene>
    <name evidence="3" type="ORF">FE251_00495</name>
</gene>
<dbReference type="Pfam" id="PF19348">
    <property type="entry name" value="DUF5926"/>
    <property type="match status" value="1"/>
</dbReference>
<feature type="region of interest" description="Disordered" evidence="1">
    <location>
        <begin position="1"/>
        <end position="21"/>
    </location>
</feature>
<organism evidence="3 4">
    <name type="scientific">Georgenia wutianyii</name>
    <dbReference type="NCBI Taxonomy" id="2585135"/>
    <lineage>
        <taxon>Bacteria</taxon>
        <taxon>Bacillati</taxon>
        <taxon>Actinomycetota</taxon>
        <taxon>Actinomycetes</taxon>
        <taxon>Micrococcales</taxon>
        <taxon>Bogoriellaceae</taxon>
        <taxon>Georgenia</taxon>
    </lineage>
</organism>
<dbReference type="Proteomes" id="UP000313948">
    <property type="component" value="Chromosome"/>
</dbReference>
<protein>
    <submittedName>
        <fullName evidence="3">Topoisomerase II</fullName>
    </submittedName>
</protein>
<evidence type="ECO:0000313" key="3">
    <source>
        <dbReference type="EMBL" id="QDB78034.1"/>
    </source>
</evidence>
<proteinExistence type="predicted"/>
<dbReference type="RefSeq" id="WP_139072623.1">
    <property type="nucleotide sequence ID" value="NZ_CP040899.1"/>
</dbReference>
<dbReference type="InterPro" id="IPR045970">
    <property type="entry name" value="DUF5926"/>
</dbReference>
<keyword evidence="4" id="KW-1185">Reference proteome</keyword>